<evidence type="ECO:0000313" key="1">
    <source>
        <dbReference type="EMBL" id="KAK3593044.1"/>
    </source>
</evidence>
<dbReference type="Proteomes" id="UP001195483">
    <property type="component" value="Unassembled WGS sequence"/>
</dbReference>
<organism evidence="1 2">
    <name type="scientific">Potamilus streckersoni</name>
    <dbReference type="NCBI Taxonomy" id="2493646"/>
    <lineage>
        <taxon>Eukaryota</taxon>
        <taxon>Metazoa</taxon>
        <taxon>Spiralia</taxon>
        <taxon>Lophotrochozoa</taxon>
        <taxon>Mollusca</taxon>
        <taxon>Bivalvia</taxon>
        <taxon>Autobranchia</taxon>
        <taxon>Heteroconchia</taxon>
        <taxon>Palaeoheterodonta</taxon>
        <taxon>Unionida</taxon>
        <taxon>Unionoidea</taxon>
        <taxon>Unionidae</taxon>
        <taxon>Ambleminae</taxon>
        <taxon>Lampsilini</taxon>
        <taxon>Potamilus</taxon>
    </lineage>
</organism>
<dbReference type="EMBL" id="JAEAOA010000531">
    <property type="protein sequence ID" value="KAK3593044.1"/>
    <property type="molecule type" value="Genomic_DNA"/>
</dbReference>
<sequence length="264" mass="30162">MAEVNQEGVIVEDINRYTVKRLKRFLNEHCQIVSGSALELRQRAFGVLRLEIPSETTLKNADRQAQVAREIGKYKTPLDETLPKPDTLDGWNDDVTKIPDFSERELYNCLVLNNIRTFDKALCGAVRQLKAKTFYQDNHVHSVCYHNVSNQCSHAYVRCLVIPSLPILDTNKQPDYRVCQKQGESCNQIAFLLYSLINITEEKRAGETSATSLGCKWNTPRPRKLSPKKAEEMKLHKYSSSLETSAYKEYCPSGEGSPLQREKF</sequence>
<gene>
    <name evidence="1" type="ORF">CHS0354_007831</name>
</gene>
<proteinExistence type="predicted"/>
<protein>
    <submittedName>
        <fullName evidence="1">Uncharacterized protein</fullName>
    </submittedName>
</protein>
<accession>A0AAE0SJU1</accession>
<name>A0AAE0SJU1_9BIVA</name>
<dbReference type="AlphaFoldDB" id="A0AAE0SJU1"/>
<reference evidence="1" key="2">
    <citation type="journal article" date="2021" name="Genome Biol. Evol.">
        <title>Developing a high-quality reference genome for a parasitic bivalve with doubly uniparental inheritance (Bivalvia: Unionida).</title>
        <authorList>
            <person name="Smith C.H."/>
        </authorList>
    </citation>
    <scope>NUCLEOTIDE SEQUENCE</scope>
    <source>
        <strain evidence="1">CHS0354</strain>
        <tissue evidence="1">Mantle</tissue>
    </source>
</reference>
<reference evidence="1" key="3">
    <citation type="submission" date="2023-05" db="EMBL/GenBank/DDBJ databases">
        <authorList>
            <person name="Smith C.H."/>
        </authorList>
    </citation>
    <scope>NUCLEOTIDE SEQUENCE</scope>
    <source>
        <strain evidence="1">CHS0354</strain>
        <tissue evidence="1">Mantle</tissue>
    </source>
</reference>
<comment type="caution">
    <text evidence="1">The sequence shown here is derived from an EMBL/GenBank/DDBJ whole genome shotgun (WGS) entry which is preliminary data.</text>
</comment>
<evidence type="ECO:0000313" key="2">
    <source>
        <dbReference type="Proteomes" id="UP001195483"/>
    </source>
</evidence>
<keyword evidence="2" id="KW-1185">Reference proteome</keyword>
<dbReference type="PANTHER" id="PTHR47526">
    <property type="entry name" value="ATP-DEPENDENT DNA HELICASE"/>
    <property type="match status" value="1"/>
</dbReference>
<dbReference type="PANTHER" id="PTHR47526:SF3">
    <property type="entry name" value="PHD-TYPE DOMAIN-CONTAINING PROTEIN"/>
    <property type="match status" value="1"/>
</dbReference>
<reference evidence="1" key="1">
    <citation type="journal article" date="2021" name="Genome Biol. Evol.">
        <title>A High-Quality Reference Genome for a Parasitic Bivalve with Doubly Uniparental Inheritance (Bivalvia: Unionida).</title>
        <authorList>
            <person name="Smith C.H."/>
        </authorList>
    </citation>
    <scope>NUCLEOTIDE SEQUENCE</scope>
    <source>
        <strain evidence="1">CHS0354</strain>
    </source>
</reference>